<feature type="region of interest" description="Disordered" evidence="1">
    <location>
        <begin position="299"/>
        <end position="330"/>
    </location>
</feature>
<feature type="compositionally biased region" description="Polar residues" evidence="1">
    <location>
        <begin position="65"/>
        <end position="75"/>
    </location>
</feature>
<proteinExistence type="predicted"/>
<dbReference type="EMBL" id="JAIFTL010000041">
    <property type="protein sequence ID" value="KAG9325399.1"/>
    <property type="molecule type" value="Genomic_DNA"/>
</dbReference>
<protein>
    <submittedName>
        <fullName evidence="2">Uncharacterized protein</fullName>
    </submittedName>
</protein>
<feature type="region of interest" description="Disordered" evidence="1">
    <location>
        <begin position="1"/>
        <end position="139"/>
    </location>
</feature>
<feature type="compositionally biased region" description="Basic and acidic residues" evidence="1">
    <location>
        <begin position="552"/>
        <end position="566"/>
    </location>
</feature>
<evidence type="ECO:0000256" key="1">
    <source>
        <dbReference type="SAM" id="MobiDB-lite"/>
    </source>
</evidence>
<name>A0A9P8A7K4_MORAP</name>
<feature type="compositionally biased region" description="Low complexity" evidence="1">
    <location>
        <begin position="487"/>
        <end position="498"/>
    </location>
</feature>
<dbReference type="Proteomes" id="UP000717515">
    <property type="component" value="Unassembled WGS sequence"/>
</dbReference>
<feature type="region of interest" description="Disordered" evidence="1">
    <location>
        <begin position="259"/>
        <end position="280"/>
    </location>
</feature>
<evidence type="ECO:0000313" key="3">
    <source>
        <dbReference type="Proteomes" id="UP000717515"/>
    </source>
</evidence>
<evidence type="ECO:0000313" key="2">
    <source>
        <dbReference type="EMBL" id="KAG9325399.1"/>
    </source>
</evidence>
<accession>A0A9P8A7K4</accession>
<feature type="region of interest" description="Disordered" evidence="1">
    <location>
        <begin position="456"/>
        <end position="566"/>
    </location>
</feature>
<feature type="compositionally biased region" description="Basic residues" evidence="1">
    <location>
        <begin position="1"/>
        <end position="10"/>
    </location>
</feature>
<feature type="region of interest" description="Disordered" evidence="1">
    <location>
        <begin position="203"/>
        <end position="225"/>
    </location>
</feature>
<reference evidence="2" key="1">
    <citation type="submission" date="2021-07" db="EMBL/GenBank/DDBJ databases">
        <title>Draft genome of Mortierella alpina, strain LL118, isolated from an aspen leaf litter sample.</title>
        <authorList>
            <person name="Yang S."/>
            <person name="Vinatzer B.A."/>
        </authorList>
    </citation>
    <scope>NUCLEOTIDE SEQUENCE</scope>
    <source>
        <strain evidence="2">LL118</strain>
    </source>
</reference>
<feature type="compositionally biased region" description="Polar residues" evidence="1">
    <location>
        <begin position="165"/>
        <end position="180"/>
    </location>
</feature>
<feature type="compositionally biased region" description="Polar residues" evidence="1">
    <location>
        <begin position="26"/>
        <end position="39"/>
    </location>
</feature>
<feature type="compositionally biased region" description="Basic and acidic residues" evidence="1">
    <location>
        <begin position="51"/>
        <end position="62"/>
    </location>
</feature>
<feature type="compositionally biased region" description="Basic and acidic residues" evidence="1">
    <location>
        <begin position="127"/>
        <end position="139"/>
    </location>
</feature>
<organism evidence="2 3">
    <name type="scientific">Mortierella alpina</name>
    <name type="common">Oleaginous fungus</name>
    <name type="synonym">Mortierella renispora</name>
    <dbReference type="NCBI Taxonomy" id="64518"/>
    <lineage>
        <taxon>Eukaryota</taxon>
        <taxon>Fungi</taxon>
        <taxon>Fungi incertae sedis</taxon>
        <taxon>Mucoromycota</taxon>
        <taxon>Mortierellomycotina</taxon>
        <taxon>Mortierellomycetes</taxon>
        <taxon>Mortierellales</taxon>
        <taxon>Mortierellaceae</taxon>
        <taxon>Mortierella</taxon>
    </lineage>
</organism>
<feature type="region of interest" description="Disordered" evidence="1">
    <location>
        <begin position="165"/>
        <end position="184"/>
    </location>
</feature>
<dbReference type="AlphaFoldDB" id="A0A9P8A7K4"/>
<gene>
    <name evidence="2" type="ORF">KVV02_002635</name>
</gene>
<feature type="compositionally biased region" description="Low complexity" evidence="1">
    <location>
        <begin position="11"/>
        <end position="25"/>
    </location>
</feature>
<comment type="caution">
    <text evidence="2">The sequence shown here is derived from an EMBL/GenBank/DDBJ whole genome shotgun (WGS) entry which is preliminary data.</text>
</comment>
<sequence>MVSTRQRHTRSAASTAPSTTVPSHPQSAQPLSALGSQTRARVKATCANPGTKEKGGQADDHGPLSTENNQHPSDSPSEDDIQHPALPRAPVKQAPLTARGTRRNASIARRRAESTKASAIPSGLDNELEKGAVEDVEEPRRQRVEAVEIVQRAFRAKRAIKDQQTLANTDKDASPNSWGETSLDDHTSISALSMDAIQTDATEELSLSQMSLSPPPTVSFEHEEEDYGSPWLMVYDSNASASRYRRRTLQANWTIEDLERELQEDNPNPDPNTDSEDDSRLDYARDGWRVSQSPIASRFTALSSSRRKSRASRAGNDLFSPAHSPERDTVYQTRESLTELDMEMDVGYEEGDDDPFGFAKVERQLQRTKSMRPKPVAINNWRRHDWEWDIIHNSTPQNGDGTQQSRTPDDDTGIFNVTIESSPMKVPEAGMPASYGYPSAGSAKARSRAKRIMRTEYLESMLPRPRKMAVSNNRRPVGADSWTVSARGRQGSQSGSGSSEEEEEEEEVLVRRRRGTVAVANPSGTKKRRQEPVNETQVPAPKRVLPTANTSKSKDKRAAKDKEAEKIIEQESSGWTAEQLAAHKERIRYFQQVDDFEMDVETVR</sequence>